<gene>
    <name evidence="1" type="ORF">GKD68_25740</name>
</gene>
<dbReference type="AlphaFoldDB" id="A0A7K0I601"/>
<dbReference type="Proteomes" id="UP000432516">
    <property type="component" value="Unassembled WGS sequence"/>
</dbReference>
<dbReference type="EMBL" id="WKNE01000345">
    <property type="protein sequence ID" value="MRZ58064.1"/>
    <property type="molecule type" value="Genomic_DNA"/>
</dbReference>
<evidence type="ECO:0000313" key="1">
    <source>
        <dbReference type="EMBL" id="MRZ58064.1"/>
    </source>
</evidence>
<feature type="non-terminal residue" evidence="1">
    <location>
        <position position="110"/>
    </location>
</feature>
<proteinExistence type="predicted"/>
<comment type="caution">
    <text evidence="1">The sequence shown here is derived from an EMBL/GenBank/DDBJ whole genome shotgun (WGS) entry which is preliminary data.</text>
</comment>
<name>A0A7K0I601_PARDI</name>
<protein>
    <submittedName>
        <fullName evidence="1">Type II toxin-antitoxin system HipA family toxin</fullName>
    </submittedName>
</protein>
<accession>A0A7K0I601</accession>
<sequence>MCNCLYCYRPLLKGEKDMHQACIKKFFGTTTLPVLDYTTEQLDQLALQIIQDQTSLTGVQPKLSLHLNEHDGSKRLTIVGLWGGYICKPQTSQYEMMPEVEDLTMHLAEV</sequence>
<organism evidence="1 2">
    <name type="scientific">Parabacteroides distasonis</name>
    <dbReference type="NCBI Taxonomy" id="823"/>
    <lineage>
        <taxon>Bacteria</taxon>
        <taxon>Pseudomonadati</taxon>
        <taxon>Bacteroidota</taxon>
        <taxon>Bacteroidia</taxon>
        <taxon>Bacteroidales</taxon>
        <taxon>Tannerellaceae</taxon>
        <taxon>Parabacteroides</taxon>
    </lineage>
</organism>
<reference evidence="1 2" key="1">
    <citation type="journal article" date="2019" name="Nat. Med.">
        <title>A library of human gut bacterial isolates paired with longitudinal multiomics data enables mechanistic microbiome research.</title>
        <authorList>
            <person name="Poyet M."/>
            <person name="Groussin M."/>
            <person name="Gibbons S.M."/>
            <person name="Avila-Pacheco J."/>
            <person name="Jiang X."/>
            <person name="Kearney S.M."/>
            <person name="Perrotta A.R."/>
            <person name="Berdy B."/>
            <person name="Zhao S."/>
            <person name="Lieberman T.D."/>
            <person name="Swanson P.K."/>
            <person name="Smith M."/>
            <person name="Roesemann S."/>
            <person name="Alexander J.E."/>
            <person name="Rich S.A."/>
            <person name="Livny J."/>
            <person name="Vlamakis H."/>
            <person name="Clish C."/>
            <person name="Bullock K."/>
            <person name="Deik A."/>
            <person name="Scott J."/>
            <person name="Pierce K.A."/>
            <person name="Xavier R.J."/>
            <person name="Alm E.J."/>
        </authorList>
    </citation>
    <scope>NUCLEOTIDE SEQUENCE [LARGE SCALE GENOMIC DNA]</scope>
    <source>
        <strain evidence="1 2">BIOML-A2</strain>
    </source>
</reference>
<evidence type="ECO:0000313" key="2">
    <source>
        <dbReference type="Proteomes" id="UP000432516"/>
    </source>
</evidence>